<evidence type="ECO:0000313" key="1">
    <source>
        <dbReference type="EMBL" id="KAK4019129.1"/>
    </source>
</evidence>
<organism evidence="1 2">
    <name type="scientific">Daphnia magna</name>
    <dbReference type="NCBI Taxonomy" id="35525"/>
    <lineage>
        <taxon>Eukaryota</taxon>
        <taxon>Metazoa</taxon>
        <taxon>Ecdysozoa</taxon>
        <taxon>Arthropoda</taxon>
        <taxon>Crustacea</taxon>
        <taxon>Branchiopoda</taxon>
        <taxon>Diplostraca</taxon>
        <taxon>Cladocera</taxon>
        <taxon>Anomopoda</taxon>
        <taxon>Daphniidae</taxon>
        <taxon>Daphnia</taxon>
    </lineage>
</organism>
<accession>A0ABR0A1T7</accession>
<proteinExistence type="predicted"/>
<keyword evidence="2" id="KW-1185">Reference proteome</keyword>
<dbReference type="Proteomes" id="UP001234178">
    <property type="component" value="Unassembled WGS sequence"/>
</dbReference>
<reference evidence="1 2" key="1">
    <citation type="journal article" date="2023" name="Nucleic Acids Res.">
        <title>The hologenome of Daphnia magna reveals possible DNA methylation and microbiome-mediated evolution of the host genome.</title>
        <authorList>
            <person name="Chaturvedi A."/>
            <person name="Li X."/>
            <person name="Dhandapani V."/>
            <person name="Marshall H."/>
            <person name="Kissane S."/>
            <person name="Cuenca-Cambronero M."/>
            <person name="Asole G."/>
            <person name="Calvet F."/>
            <person name="Ruiz-Romero M."/>
            <person name="Marangio P."/>
            <person name="Guigo R."/>
            <person name="Rago D."/>
            <person name="Mirbahai L."/>
            <person name="Eastwood N."/>
            <person name="Colbourne J.K."/>
            <person name="Zhou J."/>
            <person name="Mallon E."/>
            <person name="Orsini L."/>
        </authorList>
    </citation>
    <scope>NUCLEOTIDE SEQUENCE [LARGE SCALE GENOMIC DNA]</scope>
    <source>
        <strain evidence="1">LRV0_1</strain>
    </source>
</reference>
<sequence length="146" mass="16554">MEQRRRPFSIAEIKEKTPIQGASLMVQPIAEGEFNQSSRAYYAACQTLNQLFSLSTRIILWITTVVSCQHDHPVEKAGSHYELRASLEIPVNSRVMAVRCECHDGLLLSFDLQLESLRKHSCSCCALFKRLGTYFFVAAITIEKTK</sequence>
<name>A0ABR0A1T7_9CRUS</name>
<comment type="caution">
    <text evidence="1">The sequence shown here is derived from an EMBL/GenBank/DDBJ whole genome shotgun (WGS) entry which is preliminary data.</text>
</comment>
<gene>
    <name evidence="1" type="ORF">OUZ56_001158</name>
</gene>
<protein>
    <submittedName>
        <fullName evidence="1">Uncharacterized protein</fullName>
    </submittedName>
</protein>
<dbReference type="EMBL" id="JAOYFB010000036">
    <property type="protein sequence ID" value="KAK4019129.1"/>
    <property type="molecule type" value="Genomic_DNA"/>
</dbReference>
<evidence type="ECO:0000313" key="2">
    <source>
        <dbReference type="Proteomes" id="UP001234178"/>
    </source>
</evidence>